<keyword evidence="5" id="KW-1185">Reference proteome</keyword>
<reference evidence="4" key="1">
    <citation type="submission" date="2020-12" db="EMBL/GenBank/DDBJ databases">
        <title>Bacterial taxonomy.</title>
        <authorList>
            <person name="Pan X."/>
        </authorList>
    </citation>
    <scope>NUCLEOTIDE SEQUENCE</scope>
    <source>
        <strain evidence="4">KCTC 52957</strain>
    </source>
</reference>
<evidence type="ECO:0000313" key="4">
    <source>
        <dbReference type="EMBL" id="MBJ3762834.1"/>
    </source>
</evidence>
<dbReference type="PANTHER" id="PTHR44591:SF3">
    <property type="entry name" value="RESPONSE REGULATORY DOMAIN-CONTAINING PROTEIN"/>
    <property type="match status" value="1"/>
</dbReference>
<evidence type="ECO:0000259" key="3">
    <source>
        <dbReference type="PROSITE" id="PS50110"/>
    </source>
</evidence>
<feature type="modified residue" description="4-aspartylphosphate" evidence="2">
    <location>
        <position position="60"/>
    </location>
</feature>
<dbReference type="GO" id="GO:0000160">
    <property type="term" value="P:phosphorelay signal transduction system"/>
    <property type="evidence" value="ECO:0007669"/>
    <property type="project" value="InterPro"/>
</dbReference>
<evidence type="ECO:0000256" key="2">
    <source>
        <dbReference type="PROSITE-ProRule" id="PRU00169"/>
    </source>
</evidence>
<dbReference type="PANTHER" id="PTHR44591">
    <property type="entry name" value="STRESS RESPONSE REGULATOR PROTEIN 1"/>
    <property type="match status" value="1"/>
</dbReference>
<dbReference type="Proteomes" id="UP000642488">
    <property type="component" value="Unassembled WGS sequence"/>
</dbReference>
<dbReference type="InterPro" id="IPR050595">
    <property type="entry name" value="Bact_response_regulator"/>
</dbReference>
<dbReference type="SUPFAM" id="SSF52172">
    <property type="entry name" value="CheY-like"/>
    <property type="match status" value="1"/>
</dbReference>
<organism evidence="4 5">
    <name type="scientific">Palleronia pontilimi</name>
    <dbReference type="NCBI Taxonomy" id="1964209"/>
    <lineage>
        <taxon>Bacteria</taxon>
        <taxon>Pseudomonadati</taxon>
        <taxon>Pseudomonadota</taxon>
        <taxon>Alphaproteobacteria</taxon>
        <taxon>Rhodobacterales</taxon>
        <taxon>Roseobacteraceae</taxon>
        <taxon>Palleronia</taxon>
    </lineage>
</organism>
<dbReference type="InterPro" id="IPR011006">
    <property type="entry name" value="CheY-like_superfamily"/>
</dbReference>
<dbReference type="PROSITE" id="PS50110">
    <property type="entry name" value="RESPONSE_REGULATORY"/>
    <property type="match status" value="1"/>
</dbReference>
<evidence type="ECO:0000313" key="5">
    <source>
        <dbReference type="Proteomes" id="UP000642488"/>
    </source>
</evidence>
<gene>
    <name evidence="4" type="ORF">ILP92_08755</name>
</gene>
<comment type="caution">
    <text evidence="4">The sequence shown here is derived from an EMBL/GenBank/DDBJ whole genome shotgun (WGS) entry which is preliminary data.</text>
</comment>
<proteinExistence type="predicted"/>
<dbReference type="AlphaFoldDB" id="A0A934I997"/>
<dbReference type="InterPro" id="IPR001789">
    <property type="entry name" value="Sig_transdc_resp-reg_receiver"/>
</dbReference>
<dbReference type="EMBL" id="JAEKPD010000007">
    <property type="protein sequence ID" value="MBJ3762834.1"/>
    <property type="molecule type" value="Genomic_DNA"/>
</dbReference>
<feature type="domain" description="Response regulatory" evidence="3">
    <location>
        <begin position="11"/>
        <end position="127"/>
    </location>
</feature>
<dbReference type="SMART" id="SM00448">
    <property type="entry name" value="REC"/>
    <property type="match status" value="1"/>
</dbReference>
<name>A0A934I997_9RHOB</name>
<evidence type="ECO:0000256" key="1">
    <source>
        <dbReference type="ARBA" id="ARBA00022553"/>
    </source>
</evidence>
<dbReference type="Gene3D" id="3.40.50.2300">
    <property type="match status" value="1"/>
</dbReference>
<sequence length="134" mass="14436">MGGEPLTNGKRVLLIEDEPNIIEAVRFILSRDGWHVATHSQGSDAVDAVRAKAPDLVILDVMLPDRSGYDILADLRADDATRALPVMVLTARGQQKDREAALSLGATRFMVKPFANADLLNAVRDMAAGLQTGD</sequence>
<protein>
    <submittedName>
        <fullName evidence="4">Response regulator</fullName>
    </submittedName>
</protein>
<dbReference type="Pfam" id="PF00072">
    <property type="entry name" value="Response_reg"/>
    <property type="match status" value="1"/>
</dbReference>
<keyword evidence="1 2" id="KW-0597">Phosphoprotein</keyword>
<dbReference type="CDD" id="cd17574">
    <property type="entry name" value="REC_OmpR"/>
    <property type="match status" value="1"/>
</dbReference>
<accession>A0A934I997</accession>